<evidence type="ECO:0000313" key="2">
    <source>
        <dbReference type="EMBL" id="CAH3017151.1"/>
    </source>
</evidence>
<reference evidence="2 3" key="1">
    <citation type="submission" date="2022-05" db="EMBL/GenBank/DDBJ databases">
        <authorList>
            <consortium name="Genoscope - CEA"/>
            <person name="William W."/>
        </authorList>
    </citation>
    <scope>NUCLEOTIDE SEQUENCE [LARGE SCALE GENOMIC DNA]</scope>
</reference>
<dbReference type="EMBL" id="CALNXI010000056">
    <property type="protein sequence ID" value="CAH3017151.1"/>
    <property type="molecule type" value="Genomic_DNA"/>
</dbReference>
<gene>
    <name evidence="2" type="ORF">PEVE_00035788</name>
</gene>
<comment type="caution">
    <text evidence="2">The sequence shown here is derived from an EMBL/GenBank/DDBJ whole genome shotgun (WGS) entry which is preliminary data.</text>
</comment>
<protein>
    <recommendedName>
        <fullName evidence="4">BAG domain-containing protein</fullName>
    </recommendedName>
</protein>
<sequence length="355" mass="40318">MDSEIYDIARGLYDSKVNIKRPPSAAQHSVYTTSFRGPPPCLPQVHAKEKKRRPYSAKGRITSDTSEVVGKPRLPWRPFSGHAALNRPTFLADDDCDTNVNKKVQLININTASQEQEPLSDLTALPKVYHNRSLPKSLLSLSQWLTDDIPDDWPSCYQPQHSFVFLPCVTAGECDGLPGVPPVQQPEDSLIYNPAPQLKKYKPPKPRFKHLYDGEAKERKQCCHKGSRLNQGPSHAVSVIDDRYKGMRTVDIIRQEIEDLERLLEGIGNPTGSSVVVRYQHDINHLRNMLQTTLDGCELDDSTPQCLTPVAVCFQEDLIRYPDQHEQIFKTIKQRRDQCVQELADIEHEIMENDT</sequence>
<feature type="compositionally biased region" description="Polar residues" evidence="1">
    <location>
        <begin position="26"/>
        <end position="35"/>
    </location>
</feature>
<evidence type="ECO:0008006" key="4">
    <source>
        <dbReference type="Google" id="ProtNLM"/>
    </source>
</evidence>
<name>A0ABN8LNL4_9CNID</name>
<keyword evidence="3" id="KW-1185">Reference proteome</keyword>
<dbReference type="Proteomes" id="UP001159427">
    <property type="component" value="Unassembled WGS sequence"/>
</dbReference>
<proteinExistence type="predicted"/>
<evidence type="ECO:0000256" key="1">
    <source>
        <dbReference type="SAM" id="MobiDB-lite"/>
    </source>
</evidence>
<feature type="region of interest" description="Disordered" evidence="1">
    <location>
        <begin position="23"/>
        <end position="63"/>
    </location>
</feature>
<accession>A0ABN8LNL4</accession>
<organism evidence="2 3">
    <name type="scientific">Porites evermanni</name>
    <dbReference type="NCBI Taxonomy" id="104178"/>
    <lineage>
        <taxon>Eukaryota</taxon>
        <taxon>Metazoa</taxon>
        <taxon>Cnidaria</taxon>
        <taxon>Anthozoa</taxon>
        <taxon>Hexacorallia</taxon>
        <taxon>Scleractinia</taxon>
        <taxon>Fungiina</taxon>
        <taxon>Poritidae</taxon>
        <taxon>Porites</taxon>
    </lineage>
</organism>
<evidence type="ECO:0000313" key="3">
    <source>
        <dbReference type="Proteomes" id="UP001159427"/>
    </source>
</evidence>